<protein>
    <submittedName>
        <fullName evidence="3">Uncharacterized protein</fullName>
    </submittedName>
</protein>
<dbReference type="AlphaFoldDB" id="A0A9D4L719"/>
<dbReference type="SUPFAM" id="SSF52540">
    <property type="entry name" value="P-loop containing nucleoside triphosphate hydrolases"/>
    <property type="match status" value="1"/>
</dbReference>
<dbReference type="PRINTS" id="PR00449">
    <property type="entry name" value="RASTRNSFRMNG"/>
</dbReference>
<dbReference type="PROSITE" id="PS51420">
    <property type="entry name" value="RHO"/>
    <property type="match status" value="1"/>
</dbReference>
<dbReference type="GO" id="GO:0007264">
    <property type="term" value="P:small GTPase-mediated signal transduction"/>
    <property type="evidence" value="ECO:0007669"/>
    <property type="project" value="InterPro"/>
</dbReference>
<name>A0A9D4L719_DREPO</name>
<comment type="caution">
    <text evidence="3">The sequence shown here is derived from an EMBL/GenBank/DDBJ whole genome shotgun (WGS) entry which is preliminary data.</text>
</comment>
<dbReference type="InterPro" id="IPR003578">
    <property type="entry name" value="Small_GTPase_Rho"/>
</dbReference>
<organism evidence="3 4">
    <name type="scientific">Dreissena polymorpha</name>
    <name type="common">Zebra mussel</name>
    <name type="synonym">Mytilus polymorpha</name>
    <dbReference type="NCBI Taxonomy" id="45954"/>
    <lineage>
        <taxon>Eukaryota</taxon>
        <taxon>Metazoa</taxon>
        <taxon>Spiralia</taxon>
        <taxon>Lophotrochozoa</taxon>
        <taxon>Mollusca</taxon>
        <taxon>Bivalvia</taxon>
        <taxon>Autobranchia</taxon>
        <taxon>Heteroconchia</taxon>
        <taxon>Euheterodonta</taxon>
        <taxon>Imparidentia</taxon>
        <taxon>Neoheterodontei</taxon>
        <taxon>Myida</taxon>
        <taxon>Dreissenoidea</taxon>
        <taxon>Dreissenidae</taxon>
        <taxon>Dreissena</taxon>
    </lineage>
</organism>
<dbReference type="Proteomes" id="UP000828390">
    <property type="component" value="Unassembled WGS sequence"/>
</dbReference>
<dbReference type="CDD" id="cd00157">
    <property type="entry name" value="Rho"/>
    <property type="match status" value="1"/>
</dbReference>
<sequence>MMQVPRENRIQCLVVGDAGVGKTTMLLHYATNRFASCHGLKVFDNYAGVLKVGKHDYRLDLLDTTEHPDIEDRRQRFPGTDVIIICFSVINPDSFKNVQTKWIPELRKALGVTPFIILGTHVDLRQDPDVLQQLQIKGQKPVSSRVASAACRRLGGKCYVESSSTMKTRMRQALDEALLSVFNPDLNRSTCCVQ</sequence>
<reference evidence="3" key="1">
    <citation type="journal article" date="2019" name="bioRxiv">
        <title>The Genome of the Zebra Mussel, Dreissena polymorpha: A Resource for Invasive Species Research.</title>
        <authorList>
            <person name="McCartney M.A."/>
            <person name="Auch B."/>
            <person name="Kono T."/>
            <person name="Mallez S."/>
            <person name="Zhang Y."/>
            <person name="Obille A."/>
            <person name="Becker A."/>
            <person name="Abrahante J.E."/>
            <person name="Garbe J."/>
            <person name="Badalamenti J.P."/>
            <person name="Herman A."/>
            <person name="Mangelson H."/>
            <person name="Liachko I."/>
            <person name="Sullivan S."/>
            <person name="Sone E.D."/>
            <person name="Koren S."/>
            <person name="Silverstein K.A.T."/>
            <person name="Beckman K.B."/>
            <person name="Gohl D.M."/>
        </authorList>
    </citation>
    <scope>NUCLEOTIDE SEQUENCE</scope>
    <source>
        <strain evidence="3">Duluth1</strain>
        <tissue evidence="3">Whole animal</tissue>
    </source>
</reference>
<evidence type="ECO:0000313" key="3">
    <source>
        <dbReference type="EMBL" id="KAH3852453.1"/>
    </source>
</evidence>
<keyword evidence="1" id="KW-0547">Nucleotide-binding</keyword>
<proteinExistence type="predicted"/>
<dbReference type="InterPro" id="IPR001806">
    <property type="entry name" value="Small_GTPase"/>
</dbReference>
<dbReference type="SMART" id="SM00175">
    <property type="entry name" value="RAB"/>
    <property type="match status" value="1"/>
</dbReference>
<evidence type="ECO:0000256" key="2">
    <source>
        <dbReference type="ARBA" id="ARBA00023134"/>
    </source>
</evidence>
<accession>A0A9D4L719</accession>
<dbReference type="GO" id="GO:0003924">
    <property type="term" value="F:GTPase activity"/>
    <property type="evidence" value="ECO:0007669"/>
    <property type="project" value="InterPro"/>
</dbReference>
<gene>
    <name evidence="3" type="ORF">DPMN_094963</name>
</gene>
<evidence type="ECO:0000313" key="4">
    <source>
        <dbReference type="Proteomes" id="UP000828390"/>
    </source>
</evidence>
<dbReference type="InterPro" id="IPR027417">
    <property type="entry name" value="P-loop_NTPase"/>
</dbReference>
<dbReference type="NCBIfam" id="TIGR00231">
    <property type="entry name" value="small_GTP"/>
    <property type="match status" value="1"/>
</dbReference>
<dbReference type="SMART" id="SM00174">
    <property type="entry name" value="RHO"/>
    <property type="match status" value="1"/>
</dbReference>
<dbReference type="Pfam" id="PF00071">
    <property type="entry name" value="Ras"/>
    <property type="match status" value="1"/>
</dbReference>
<dbReference type="EMBL" id="JAIWYP010000003">
    <property type="protein sequence ID" value="KAH3852453.1"/>
    <property type="molecule type" value="Genomic_DNA"/>
</dbReference>
<dbReference type="GO" id="GO:0005525">
    <property type="term" value="F:GTP binding"/>
    <property type="evidence" value="ECO:0007669"/>
    <property type="project" value="UniProtKB-KW"/>
</dbReference>
<reference evidence="3" key="2">
    <citation type="submission" date="2020-11" db="EMBL/GenBank/DDBJ databases">
        <authorList>
            <person name="McCartney M.A."/>
            <person name="Auch B."/>
            <person name="Kono T."/>
            <person name="Mallez S."/>
            <person name="Becker A."/>
            <person name="Gohl D.M."/>
            <person name="Silverstein K.A.T."/>
            <person name="Koren S."/>
            <person name="Bechman K.B."/>
            <person name="Herman A."/>
            <person name="Abrahante J.E."/>
            <person name="Garbe J."/>
        </authorList>
    </citation>
    <scope>NUCLEOTIDE SEQUENCE</scope>
    <source>
        <strain evidence="3">Duluth1</strain>
        <tissue evidence="3">Whole animal</tissue>
    </source>
</reference>
<keyword evidence="2" id="KW-0342">GTP-binding</keyword>
<keyword evidence="4" id="KW-1185">Reference proteome</keyword>
<dbReference type="SMART" id="SM00173">
    <property type="entry name" value="RAS"/>
    <property type="match status" value="1"/>
</dbReference>
<dbReference type="PROSITE" id="PS51419">
    <property type="entry name" value="RAB"/>
    <property type="match status" value="1"/>
</dbReference>
<dbReference type="InterPro" id="IPR005225">
    <property type="entry name" value="Small_GTP-bd"/>
</dbReference>
<dbReference type="PANTHER" id="PTHR24072">
    <property type="entry name" value="RHO FAMILY GTPASE"/>
    <property type="match status" value="1"/>
</dbReference>
<dbReference type="Gene3D" id="3.40.50.300">
    <property type="entry name" value="P-loop containing nucleotide triphosphate hydrolases"/>
    <property type="match status" value="1"/>
</dbReference>
<evidence type="ECO:0000256" key="1">
    <source>
        <dbReference type="ARBA" id="ARBA00022741"/>
    </source>
</evidence>